<protein>
    <recommendedName>
        <fullName evidence="3">C2H2-type domain-containing protein</fullName>
    </recommendedName>
</protein>
<feature type="domain" description="C2H2-type" evidence="3">
    <location>
        <begin position="70"/>
        <end position="98"/>
    </location>
</feature>
<accession>A0ABD0LE92</accession>
<dbReference type="EMBL" id="JACVVK020000055">
    <property type="protein sequence ID" value="KAK7497750.1"/>
    <property type="molecule type" value="Genomic_DNA"/>
</dbReference>
<evidence type="ECO:0000259" key="3">
    <source>
        <dbReference type="PROSITE" id="PS50157"/>
    </source>
</evidence>
<dbReference type="InterPro" id="IPR013087">
    <property type="entry name" value="Znf_C2H2_type"/>
</dbReference>
<feature type="non-terminal residue" evidence="4">
    <location>
        <position position="1"/>
    </location>
</feature>
<dbReference type="Gene3D" id="3.30.160.60">
    <property type="entry name" value="Classic Zinc Finger"/>
    <property type="match status" value="1"/>
</dbReference>
<feature type="compositionally biased region" description="Polar residues" evidence="2">
    <location>
        <begin position="222"/>
        <end position="235"/>
    </location>
</feature>
<feature type="compositionally biased region" description="Acidic residues" evidence="2">
    <location>
        <begin position="236"/>
        <end position="246"/>
    </location>
</feature>
<dbReference type="Proteomes" id="UP001519460">
    <property type="component" value="Unassembled WGS sequence"/>
</dbReference>
<evidence type="ECO:0000256" key="2">
    <source>
        <dbReference type="SAM" id="MobiDB-lite"/>
    </source>
</evidence>
<sequence>RKWGTSAATVVTTPAASYLQSENSSSGADGNISIQSEEFGSETESTTNLIVGTRYQLGIHIKRHTGVTPFACQVCDKHYPAQHELNSHMRTRHPQVEAFKRVPCTTYEKSVSTENVTKHVACIAHKKVVFTKSATEQRIDFFHSDENPAEPTISVNPLREHVGEKATERSVESVREPPSKRMCMDNEPEKYSVVVQNGKAGEMGLGGQGLLSEDQTDPLDDVNSTQAGGDSSQEMQEQENAGESDVEGAITNSEKKLAQGENAAATSKDAQMEKRLKRARRLTFSKKKLVFASADVMACHMLQCTSKVLRKCRILENAEDQEGAVTISEKKLAQCEKCSYDQQGCTDGKETGTGSSFDILKEKAGAEDRLGKQESTVCLSGLWQYFQQASPSTAPLANFSKRLIPL</sequence>
<proteinExistence type="predicted"/>
<organism evidence="4 5">
    <name type="scientific">Batillaria attramentaria</name>
    <dbReference type="NCBI Taxonomy" id="370345"/>
    <lineage>
        <taxon>Eukaryota</taxon>
        <taxon>Metazoa</taxon>
        <taxon>Spiralia</taxon>
        <taxon>Lophotrochozoa</taxon>
        <taxon>Mollusca</taxon>
        <taxon>Gastropoda</taxon>
        <taxon>Caenogastropoda</taxon>
        <taxon>Sorbeoconcha</taxon>
        <taxon>Cerithioidea</taxon>
        <taxon>Batillariidae</taxon>
        <taxon>Batillaria</taxon>
    </lineage>
</organism>
<feature type="region of interest" description="Disordered" evidence="2">
    <location>
        <begin position="20"/>
        <end position="45"/>
    </location>
</feature>
<keyword evidence="1" id="KW-0479">Metal-binding</keyword>
<comment type="caution">
    <text evidence="4">The sequence shown here is derived from an EMBL/GenBank/DDBJ whole genome shotgun (WGS) entry which is preliminary data.</text>
</comment>
<keyword evidence="5" id="KW-1185">Reference proteome</keyword>
<feature type="region of interest" description="Disordered" evidence="2">
    <location>
        <begin position="145"/>
        <end position="188"/>
    </location>
</feature>
<feature type="compositionally biased region" description="Polar residues" evidence="2">
    <location>
        <begin position="20"/>
        <end position="35"/>
    </location>
</feature>
<dbReference type="InterPro" id="IPR036236">
    <property type="entry name" value="Znf_C2H2_sf"/>
</dbReference>
<evidence type="ECO:0000313" key="4">
    <source>
        <dbReference type="EMBL" id="KAK7497750.1"/>
    </source>
</evidence>
<dbReference type="PROSITE" id="PS50157">
    <property type="entry name" value="ZINC_FINGER_C2H2_2"/>
    <property type="match status" value="1"/>
</dbReference>
<feature type="compositionally biased region" description="Basic and acidic residues" evidence="2">
    <location>
        <begin position="158"/>
        <end position="188"/>
    </location>
</feature>
<evidence type="ECO:0000256" key="1">
    <source>
        <dbReference type="PROSITE-ProRule" id="PRU00042"/>
    </source>
</evidence>
<feature type="region of interest" description="Disordered" evidence="2">
    <location>
        <begin position="202"/>
        <end position="247"/>
    </location>
</feature>
<keyword evidence="1" id="KW-0862">Zinc</keyword>
<dbReference type="SUPFAM" id="SSF57667">
    <property type="entry name" value="beta-beta-alpha zinc fingers"/>
    <property type="match status" value="1"/>
</dbReference>
<feature type="compositionally biased region" description="Low complexity" evidence="2">
    <location>
        <begin position="36"/>
        <end position="45"/>
    </location>
</feature>
<dbReference type="AlphaFoldDB" id="A0ABD0LE92"/>
<name>A0ABD0LE92_9CAEN</name>
<gene>
    <name evidence="4" type="ORF">BaRGS_00010884</name>
</gene>
<dbReference type="GO" id="GO:0008270">
    <property type="term" value="F:zinc ion binding"/>
    <property type="evidence" value="ECO:0007669"/>
    <property type="project" value="UniProtKB-KW"/>
</dbReference>
<dbReference type="PROSITE" id="PS00028">
    <property type="entry name" value="ZINC_FINGER_C2H2_1"/>
    <property type="match status" value="1"/>
</dbReference>
<keyword evidence="1" id="KW-0863">Zinc-finger</keyword>
<evidence type="ECO:0000313" key="5">
    <source>
        <dbReference type="Proteomes" id="UP001519460"/>
    </source>
</evidence>
<reference evidence="4 5" key="1">
    <citation type="journal article" date="2023" name="Sci. Data">
        <title>Genome assembly of the Korean intertidal mud-creeper Batillaria attramentaria.</title>
        <authorList>
            <person name="Patra A.K."/>
            <person name="Ho P.T."/>
            <person name="Jun S."/>
            <person name="Lee S.J."/>
            <person name="Kim Y."/>
            <person name="Won Y.J."/>
        </authorList>
    </citation>
    <scope>NUCLEOTIDE SEQUENCE [LARGE SCALE GENOMIC DNA]</scope>
    <source>
        <strain evidence="4">Wonlab-2016</strain>
    </source>
</reference>